<comment type="caution">
    <text evidence="2">The sequence shown here is derived from an EMBL/GenBank/DDBJ whole genome shotgun (WGS) entry which is preliminary data.</text>
</comment>
<organism evidence="2 3">
    <name type="scientific">Lactarius akahatsu</name>
    <dbReference type="NCBI Taxonomy" id="416441"/>
    <lineage>
        <taxon>Eukaryota</taxon>
        <taxon>Fungi</taxon>
        <taxon>Dikarya</taxon>
        <taxon>Basidiomycota</taxon>
        <taxon>Agaricomycotina</taxon>
        <taxon>Agaricomycetes</taxon>
        <taxon>Russulales</taxon>
        <taxon>Russulaceae</taxon>
        <taxon>Lactarius</taxon>
    </lineage>
</organism>
<dbReference type="Proteomes" id="UP001201163">
    <property type="component" value="Unassembled WGS sequence"/>
</dbReference>
<feature type="compositionally biased region" description="Low complexity" evidence="1">
    <location>
        <begin position="41"/>
        <end position="64"/>
    </location>
</feature>
<dbReference type="AlphaFoldDB" id="A0AAD4LH58"/>
<feature type="compositionally biased region" description="Pro residues" evidence="1">
    <location>
        <begin position="28"/>
        <end position="40"/>
    </location>
</feature>
<dbReference type="PANTHER" id="PTHR35871">
    <property type="entry name" value="EXPRESSED PROTEIN"/>
    <property type="match status" value="1"/>
</dbReference>
<evidence type="ECO:0000256" key="1">
    <source>
        <dbReference type="SAM" id="MobiDB-lite"/>
    </source>
</evidence>
<protein>
    <submittedName>
        <fullName evidence="2">Uncharacterized protein</fullName>
    </submittedName>
</protein>
<dbReference type="PANTHER" id="PTHR35871:SF1">
    <property type="entry name" value="CXC1-LIKE CYSTEINE CLUSTER ASSOCIATED WITH KDZ TRANSPOSASES DOMAIN-CONTAINING PROTEIN"/>
    <property type="match status" value="1"/>
</dbReference>
<evidence type="ECO:0000313" key="3">
    <source>
        <dbReference type="Proteomes" id="UP001201163"/>
    </source>
</evidence>
<sequence length="279" mass="30909">MHNQPRLTAFDFTVSSGPENMGGMSPAPAQPTPALPPPVLPLELTPSPSPAPTSESPAAALYTSPTPPPASTPTTYPMHMPVDLDSANEGEDSHEESGRDIEGGDIQADDEEMVIDTVLGARPKALGEWLQAMTLPSNGMRARAPTSHVEFTPWHATINYMSNSLLKTWGATGVTQYSAMNECRTPHATGYQNCQLERALTEEFLPCLELNKKSVSEWTVQQWLVKLGWHRTRLKKGVYMDGHERSNVVKYRNETFLFLMAKYERCMVKWTENANGSFE</sequence>
<reference evidence="2" key="1">
    <citation type="submission" date="2022-01" db="EMBL/GenBank/DDBJ databases">
        <title>Comparative genomics reveals a dynamic genome evolution in the ectomycorrhizal milk-cap (Lactarius) mushrooms.</title>
        <authorList>
            <consortium name="DOE Joint Genome Institute"/>
            <person name="Lebreton A."/>
            <person name="Tang N."/>
            <person name="Kuo A."/>
            <person name="LaButti K."/>
            <person name="Drula E."/>
            <person name="Barry K."/>
            <person name="Clum A."/>
            <person name="Lipzen A."/>
            <person name="Mousain D."/>
            <person name="Ng V."/>
            <person name="Wang R."/>
            <person name="Wang X."/>
            <person name="Dai Y."/>
            <person name="Henrissat B."/>
            <person name="Grigoriev I.V."/>
            <person name="Guerin-Laguette A."/>
            <person name="Yu F."/>
            <person name="Martin F.M."/>
        </authorList>
    </citation>
    <scope>NUCLEOTIDE SEQUENCE</scope>
    <source>
        <strain evidence="2">QP</strain>
    </source>
</reference>
<name>A0AAD4LH58_9AGAM</name>
<gene>
    <name evidence="2" type="ORF">EDB92DRAFT_1815763</name>
</gene>
<accession>A0AAD4LH58</accession>
<dbReference type="EMBL" id="JAKELL010000020">
    <property type="protein sequence ID" value="KAH8993002.1"/>
    <property type="molecule type" value="Genomic_DNA"/>
</dbReference>
<proteinExistence type="predicted"/>
<keyword evidence="3" id="KW-1185">Reference proteome</keyword>
<evidence type="ECO:0000313" key="2">
    <source>
        <dbReference type="EMBL" id="KAH8993002.1"/>
    </source>
</evidence>
<feature type="region of interest" description="Disordered" evidence="1">
    <location>
        <begin position="1"/>
        <end position="105"/>
    </location>
</feature>